<dbReference type="GeneID" id="28733849"/>
<dbReference type="GO" id="GO:0008180">
    <property type="term" value="C:COP9 signalosome"/>
    <property type="evidence" value="ECO:0007669"/>
    <property type="project" value="UniProtKB-KW"/>
</dbReference>
<evidence type="ECO:0000256" key="1">
    <source>
        <dbReference type="ARBA" id="ARBA00008482"/>
    </source>
</evidence>
<feature type="region of interest" description="Disordered" evidence="3">
    <location>
        <begin position="234"/>
        <end position="297"/>
    </location>
</feature>
<feature type="compositionally biased region" description="Basic and acidic residues" evidence="3">
    <location>
        <begin position="244"/>
        <end position="257"/>
    </location>
</feature>
<proteinExistence type="inferred from homology"/>
<name>A0A0N1P0L3_9EURO</name>
<accession>A0A0N1P0L3</accession>
<dbReference type="RefSeq" id="XP_018002920.1">
    <property type="nucleotide sequence ID" value="XM_018141969.1"/>
</dbReference>
<organism evidence="5 6">
    <name type="scientific">Cyphellophora attinorum</name>
    <dbReference type="NCBI Taxonomy" id="1664694"/>
    <lineage>
        <taxon>Eukaryota</taxon>
        <taxon>Fungi</taxon>
        <taxon>Dikarya</taxon>
        <taxon>Ascomycota</taxon>
        <taxon>Pezizomycotina</taxon>
        <taxon>Eurotiomycetes</taxon>
        <taxon>Chaetothyriomycetidae</taxon>
        <taxon>Chaetothyriales</taxon>
        <taxon>Cyphellophoraceae</taxon>
        <taxon>Cyphellophora</taxon>
    </lineage>
</organism>
<dbReference type="STRING" id="1664694.A0A0N1P0L3"/>
<comment type="caution">
    <text evidence="5">The sequence shown here is derived from an EMBL/GenBank/DDBJ whole genome shotgun (WGS) entry which is preliminary data.</text>
</comment>
<evidence type="ECO:0000313" key="5">
    <source>
        <dbReference type="EMBL" id="KPI42957.1"/>
    </source>
</evidence>
<dbReference type="AlphaFoldDB" id="A0A0N1P0L3"/>
<keyword evidence="6" id="KW-1185">Reference proteome</keyword>
<protein>
    <submittedName>
        <fullName evidence="5">COP9 signalosome complex subunit 7</fullName>
    </submittedName>
</protein>
<dbReference type="OrthoDB" id="10265275at2759"/>
<dbReference type="PROSITE" id="PS50250">
    <property type="entry name" value="PCI"/>
    <property type="match status" value="1"/>
</dbReference>
<dbReference type="InterPro" id="IPR000717">
    <property type="entry name" value="PCI_dom"/>
</dbReference>
<dbReference type="PANTHER" id="PTHR15350">
    <property type="entry name" value="COP9 SIGNALOSOME COMPLEX SUBUNIT 7/DENDRITIC CELL PROTEIN GA17"/>
    <property type="match status" value="1"/>
</dbReference>
<evidence type="ECO:0000256" key="2">
    <source>
        <dbReference type="ARBA" id="ARBA00022790"/>
    </source>
</evidence>
<dbReference type="VEuPathDB" id="FungiDB:AB675_2030"/>
<dbReference type="Pfam" id="PF22061">
    <property type="entry name" value="CSN7_HB_subdom"/>
    <property type="match status" value="1"/>
</dbReference>
<reference evidence="5 6" key="1">
    <citation type="submission" date="2015-06" db="EMBL/GenBank/DDBJ databases">
        <title>Draft genome of the ant-associated black yeast Phialophora attae CBS 131958.</title>
        <authorList>
            <person name="Moreno L.F."/>
            <person name="Stielow B.J."/>
            <person name="de Hoog S."/>
            <person name="Vicente V.A."/>
            <person name="Weiss V.A."/>
            <person name="de Vries M."/>
            <person name="Cruz L.M."/>
            <person name="Souza E.M."/>
        </authorList>
    </citation>
    <scope>NUCLEOTIDE SEQUENCE [LARGE SCALE GENOMIC DNA]</scope>
    <source>
        <strain evidence="5 6">CBS 131958</strain>
    </source>
</reference>
<keyword evidence="2" id="KW-0736">Signalosome</keyword>
<dbReference type="Proteomes" id="UP000038010">
    <property type="component" value="Unassembled WGS sequence"/>
</dbReference>
<evidence type="ECO:0000313" key="6">
    <source>
        <dbReference type="Proteomes" id="UP000038010"/>
    </source>
</evidence>
<dbReference type="EMBL" id="LFJN01000006">
    <property type="protein sequence ID" value="KPI42957.1"/>
    <property type="molecule type" value="Genomic_DNA"/>
</dbReference>
<dbReference type="PANTHER" id="PTHR15350:SF5">
    <property type="entry name" value="COP9 SIGNALOSOME COMPLEX SUBUNIT 7"/>
    <property type="match status" value="1"/>
</dbReference>
<feature type="domain" description="PCI" evidence="4">
    <location>
        <begin position="1"/>
        <end position="172"/>
    </location>
</feature>
<feature type="compositionally biased region" description="Acidic residues" evidence="3">
    <location>
        <begin position="258"/>
        <end position="274"/>
    </location>
</feature>
<evidence type="ECO:0000256" key="3">
    <source>
        <dbReference type="SAM" id="MobiDB-lite"/>
    </source>
</evidence>
<gene>
    <name evidence="5" type="ORF">AB675_2030</name>
</gene>
<comment type="similarity">
    <text evidence="1">Belongs to the CSN7/EIF3M family. CSN7 subfamily.</text>
</comment>
<sequence>MEQAHARSLAALQQYIYQVTTTKNASPRFLANVIKQATEAPGTFVFTELLQLAAIQSLRADDTPAEFRAYLTILEIFSWGTYDEYKQTPSLPELNEAQTHKLEQLSLLTLASPFVNASPGSNSLTYATLLAALSLPDAAALESLVTSCIYSGLLTARLSPTSDPPAVHIHTVAPLRDLRPQSLPAMLQILATWSKRCDGVIVDLENHINNIKQQALHRHQLATKRQGVIDKAVVYGDAPGKKSGKGDGQRGSKRDLDDGAVSDDEVMEMDEGIGEIDSGRGGSSSAARGTKRGRGRG</sequence>
<evidence type="ECO:0000259" key="4">
    <source>
        <dbReference type="PROSITE" id="PS50250"/>
    </source>
</evidence>
<dbReference type="InterPro" id="IPR045237">
    <property type="entry name" value="COPS7/eIF3m"/>
</dbReference>